<dbReference type="EMBL" id="MU971360">
    <property type="protein sequence ID" value="KAK9238085.1"/>
    <property type="molecule type" value="Genomic_DNA"/>
</dbReference>
<proteinExistence type="predicted"/>
<dbReference type="Proteomes" id="UP001433508">
    <property type="component" value="Unassembled WGS sequence"/>
</dbReference>
<evidence type="ECO:0000313" key="1">
    <source>
        <dbReference type="EMBL" id="KAK9238085.1"/>
    </source>
</evidence>
<name>A0ACC3T3G6_LIPKO</name>
<sequence>MSSATSDEPAYEKLPAVADDRNHGVQNVDQNGDNRRRYWIRIVAVLLILAAIAVALGVGLGVGLHKHQNSVTPSSSPSSSPLYTTSTYALPDWKLDTSTAYRISKSWNSSEPTTTRVYNLTISDVVGWPDGYNRTLTLINGQFPGPLIEANMGDRLIVNVQNKGVNLTTIHFHGLYQNGTNYMDGTYQISQCGIPPGASFTYNFTVPNQYGTYWYHSHYSTQYMDGVVGPFVIHAQEEDDLIGDMYDYDQVVLVSDWYHGLSDGYLSSYLASGNENTEPVPDNALINGGAYFDCSLTPGDTCYQQDANRTIFSFEQDKTYRLRVVNTGGFAEIIFSVDEHPLTVVEGDGVLITPTTLHKLNVAVAQRYSVLITTNVTGTDTFWVRAALNQYCFATTNPVLVDPEITGVLTYSSSANSVAAPYSNSITADTDSWGDVAANVLCLDLNNTSIEPMVAMEAPEATVFYRIDAGFMIGAYAIDLAYINGTTWKPASSSVLYQAYQMLSPSLSSTVADNNNTELLNTTGTLSLGVFGGDQNQYVINVPDYQVVDVLINNLDDGAHPFHLHGYKFWVMGTGPGAFPYPQYSTFNTTNPMRRDTLQVAAYGWALIRFVADNAGLWPLHCHISWHLEAGLLMQFQVQPDKIAQLEPPAAWAQLCAAQ</sequence>
<reference evidence="2" key="1">
    <citation type="journal article" date="2024" name="Front. Bioeng. Biotechnol.">
        <title>Genome-scale model development and genomic sequencing of the oleaginous clade Lipomyces.</title>
        <authorList>
            <person name="Czajka J.J."/>
            <person name="Han Y."/>
            <person name="Kim J."/>
            <person name="Mondo S.J."/>
            <person name="Hofstad B.A."/>
            <person name="Robles A."/>
            <person name="Haridas S."/>
            <person name="Riley R."/>
            <person name="LaButti K."/>
            <person name="Pangilinan J."/>
            <person name="Andreopoulos W."/>
            <person name="Lipzen A."/>
            <person name="Yan J."/>
            <person name="Wang M."/>
            <person name="Ng V."/>
            <person name="Grigoriev I.V."/>
            <person name="Spatafora J.W."/>
            <person name="Magnuson J.K."/>
            <person name="Baker S.E."/>
            <person name="Pomraning K.R."/>
        </authorList>
    </citation>
    <scope>NUCLEOTIDE SEQUENCE [LARGE SCALE GENOMIC DNA]</scope>
    <source>
        <strain evidence="2">CBS 7786</strain>
    </source>
</reference>
<keyword evidence="2" id="KW-1185">Reference proteome</keyword>
<organism evidence="1 2">
    <name type="scientific">Lipomyces kononenkoae</name>
    <name type="common">Yeast</name>
    <dbReference type="NCBI Taxonomy" id="34357"/>
    <lineage>
        <taxon>Eukaryota</taxon>
        <taxon>Fungi</taxon>
        <taxon>Dikarya</taxon>
        <taxon>Ascomycota</taxon>
        <taxon>Saccharomycotina</taxon>
        <taxon>Lipomycetes</taxon>
        <taxon>Lipomycetales</taxon>
        <taxon>Lipomycetaceae</taxon>
        <taxon>Lipomyces</taxon>
    </lineage>
</organism>
<comment type="caution">
    <text evidence="1">The sequence shown here is derived from an EMBL/GenBank/DDBJ whole genome shotgun (WGS) entry which is preliminary data.</text>
</comment>
<evidence type="ECO:0000313" key="2">
    <source>
        <dbReference type="Proteomes" id="UP001433508"/>
    </source>
</evidence>
<protein>
    <submittedName>
        <fullName evidence="1">Cupredoxin</fullName>
    </submittedName>
</protein>
<accession>A0ACC3T3G6</accession>
<gene>
    <name evidence="1" type="ORF">V1525DRAFT_375606</name>
</gene>